<evidence type="ECO:0000313" key="3">
    <source>
        <dbReference type="Proteomes" id="UP000192266"/>
    </source>
</evidence>
<dbReference type="Gene3D" id="3.40.50.1820">
    <property type="entry name" value="alpha/beta hydrolase"/>
    <property type="match status" value="1"/>
</dbReference>
<gene>
    <name evidence="2" type="ORF">SAMN00120144_0853</name>
</gene>
<dbReference type="STRING" id="645990.SAMN00120144_0853"/>
<dbReference type="RefSeq" id="WP_084443721.1">
    <property type="nucleotide sequence ID" value="NZ_FWWW01000039.1"/>
</dbReference>
<dbReference type="EMBL" id="FWWW01000039">
    <property type="protein sequence ID" value="SMB84459.1"/>
    <property type="molecule type" value="Genomic_DNA"/>
</dbReference>
<dbReference type="InterPro" id="IPR029058">
    <property type="entry name" value="AB_hydrolase_fold"/>
</dbReference>
<evidence type="ECO:0000313" key="2">
    <source>
        <dbReference type="EMBL" id="SMB84459.1"/>
    </source>
</evidence>
<keyword evidence="3" id="KW-1185">Reference proteome</keyword>
<evidence type="ECO:0000259" key="1">
    <source>
        <dbReference type="Pfam" id="PF12697"/>
    </source>
</evidence>
<organism evidence="2 3">
    <name type="scientific">Hymenobacter roseosalivarius DSM 11622</name>
    <dbReference type="NCBI Taxonomy" id="645990"/>
    <lineage>
        <taxon>Bacteria</taxon>
        <taxon>Pseudomonadati</taxon>
        <taxon>Bacteroidota</taxon>
        <taxon>Cytophagia</taxon>
        <taxon>Cytophagales</taxon>
        <taxon>Hymenobacteraceae</taxon>
        <taxon>Hymenobacter</taxon>
    </lineage>
</organism>
<proteinExistence type="predicted"/>
<accession>A0A1W1UTZ7</accession>
<dbReference type="Proteomes" id="UP000192266">
    <property type="component" value="Unassembled WGS sequence"/>
</dbReference>
<protein>
    <recommendedName>
        <fullName evidence="1">AB hydrolase-1 domain-containing protein</fullName>
    </recommendedName>
</protein>
<name>A0A1W1UTZ7_9BACT</name>
<dbReference type="Pfam" id="PF12697">
    <property type="entry name" value="Abhydrolase_6"/>
    <property type="match status" value="1"/>
</dbReference>
<reference evidence="2 3" key="1">
    <citation type="submission" date="2017-04" db="EMBL/GenBank/DDBJ databases">
        <authorList>
            <person name="Afonso C.L."/>
            <person name="Miller P.J."/>
            <person name="Scott M.A."/>
            <person name="Spackman E."/>
            <person name="Goraichik I."/>
            <person name="Dimitrov K.M."/>
            <person name="Suarez D.L."/>
            <person name="Swayne D.E."/>
        </authorList>
    </citation>
    <scope>NUCLEOTIDE SEQUENCE [LARGE SCALE GENOMIC DNA]</scope>
    <source>
        <strain evidence="2 3">DSM 11622</strain>
    </source>
</reference>
<dbReference type="SUPFAM" id="SSF53474">
    <property type="entry name" value="alpha/beta-Hydrolases"/>
    <property type="match status" value="1"/>
</dbReference>
<dbReference type="AlphaFoldDB" id="A0A1W1UTZ7"/>
<dbReference type="OrthoDB" id="659408at2"/>
<sequence>MFYLIPGLGADERVFRKLLPLLHGPTQVLEWLKPINDESLPDYVRRMAAAIPEDQVCFVVGVSFGGVVALEICRIRPRACAVLVSSIPDADRLPPLLRLIRATRVYKLVPPPLLKLFPWAGRWYFGIDDNLEYKTFKAILRDMDSTYTSWAIKRLLHWDSIGVGSCVQILGSRDRVFPPSPAPVDYLIPGGTHFMVLTHAQQISQILNELLRKQQASTGAADAEVAEVGAARSRP</sequence>
<dbReference type="InterPro" id="IPR000073">
    <property type="entry name" value="AB_hydrolase_1"/>
</dbReference>
<feature type="domain" description="AB hydrolase-1" evidence="1">
    <location>
        <begin position="30"/>
        <end position="203"/>
    </location>
</feature>